<dbReference type="Pfam" id="PF06059">
    <property type="entry name" value="DUF930"/>
    <property type="match status" value="1"/>
</dbReference>
<gene>
    <name evidence="3" type="ORF">BBI04_023820</name>
</gene>
<keyword evidence="2" id="KW-0812">Transmembrane</keyword>
<dbReference type="Proteomes" id="UP000175993">
    <property type="component" value="Unassembled WGS sequence"/>
</dbReference>
<protein>
    <submittedName>
        <fullName evidence="3">DUF930 domain-containing protein</fullName>
    </submittedName>
</protein>
<comment type="caution">
    <text evidence="3">The sequence shown here is derived from an EMBL/GenBank/DDBJ whole genome shotgun (WGS) entry which is preliminary data.</text>
</comment>
<keyword evidence="2" id="KW-1133">Transmembrane helix</keyword>
<dbReference type="AlphaFoldDB" id="A0ABD6GGG3"/>
<evidence type="ECO:0000256" key="1">
    <source>
        <dbReference type="SAM" id="MobiDB-lite"/>
    </source>
</evidence>
<feature type="compositionally biased region" description="Basic and acidic residues" evidence="1">
    <location>
        <begin position="133"/>
        <end position="145"/>
    </location>
</feature>
<dbReference type="PRINTS" id="PR01217">
    <property type="entry name" value="PRICHEXTENSN"/>
</dbReference>
<feature type="compositionally biased region" description="Pro residues" evidence="1">
    <location>
        <begin position="196"/>
        <end position="205"/>
    </location>
</feature>
<evidence type="ECO:0000313" key="4">
    <source>
        <dbReference type="Proteomes" id="UP000175993"/>
    </source>
</evidence>
<feature type="compositionally biased region" description="Basic and acidic residues" evidence="1">
    <location>
        <begin position="93"/>
        <end position="104"/>
    </location>
</feature>
<feature type="transmembrane region" description="Helical" evidence="2">
    <location>
        <begin position="50"/>
        <end position="72"/>
    </location>
</feature>
<reference evidence="3 4" key="1">
    <citation type="submission" date="2019-11" db="EMBL/GenBank/DDBJ databases">
        <title>Whole-genome sequencing of Allorhizobium vitis.</title>
        <authorList>
            <person name="Gan H.M."/>
            <person name="Savka M.A."/>
        </authorList>
    </citation>
    <scope>NUCLEOTIDE SEQUENCE [LARGE SCALE GENOMIC DNA]</scope>
    <source>
        <strain evidence="3 4">AB4</strain>
    </source>
</reference>
<dbReference type="EMBL" id="MBEV02000019">
    <property type="protein sequence ID" value="MUP07819.1"/>
    <property type="molecule type" value="Genomic_DNA"/>
</dbReference>
<evidence type="ECO:0000313" key="3">
    <source>
        <dbReference type="EMBL" id="MUP07819.1"/>
    </source>
</evidence>
<feature type="compositionally biased region" description="Pro residues" evidence="1">
    <location>
        <begin position="147"/>
        <end position="157"/>
    </location>
</feature>
<name>A0ABD6GGG3_AGRVI</name>
<feature type="compositionally biased region" description="Basic and acidic residues" evidence="1">
    <location>
        <begin position="112"/>
        <end position="122"/>
    </location>
</feature>
<evidence type="ECO:0000256" key="2">
    <source>
        <dbReference type="SAM" id="Phobius"/>
    </source>
</evidence>
<proteinExistence type="predicted"/>
<feature type="compositionally biased region" description="Basic and acidic residues" evidence="1">
    <location>
        <begin position="158"/>
        <end position="181"/>
    </location>
</feature>
<keyword evidence="2" id="KW-0472">Membrane</keyword>
<accession>A0ABD6GGG3</accession>
<dbReference type="InterPro" id="IPR009273">
    <property type="entry name" value="DUF930"/>
</dbReference>
<organism evidence="3 4">
    <name type="scientific">Agrobacterium vitis</name>
    <name type="common">Rhizobium vitis</name>
    <dbReference type="NCBI Taxonomy" id="373"/>
    <lineage>
        <taxon>Bacteria</taxon>
        <taxon>Pseudomonadati</taxon>
        <taxon>Pseudomonadota</taxon>
        <taxon>Alphaproteobacteria</taxon>
        <taxon>Hyphomicrobiales</taxon>
        <taxon>Rhizobiaceae</taxon>
        <taxon>Rhizobium/Agrobacterium group</taxon>
        <taxon>Agrobacterium</taxon>
    </lineage>
</organism>
<feature type="region of interest" description="Disordered" evidence="1">
    <location>
        <begin position="77"/>
        <end position="293"/>
    </location>
</feature>
<sequence>MRLLARPCVGLKVLCRAESVETRLAGLRRASAPCMDRAMQEKPQPMHKRFVWGVTASVLLHGLLVLAFLAHWPTPAPDAPKEEVVSVSIEPPPEEKPQPEKTKPEQQLQLELKPEAKPKEEPAAPAPKAPAPKAEEKKPEEKQEAKPPAPAPSPEPPKPAEDKPQAFESAPKDEEAPKEDAPPVPPPAEEPAAQPQSPPPAAPKPGPDKSAAGDPQKPDPPQPPALPKDVTPPDAGLAGQLPAPDKVEKPGGGLVTEQRFALDEESAAQPQQKREASPSPASADKKAGPVAALKPAKRIYSKATLSDPRVRQALGTLPPERRIVQICSIEMLEQIRRAVPGAVPDVITGSPTTRQTITARLMDVSGAAFRSRGQWYDISYHCETDAKTLAITSFSFSLGAAVPKSQWQARRFPVN</sequence>